<accession>A0A0A9F054</accession>
<reference evidence="1" key="2">
    <citation type="journal article" date="2015" name="Data Brief">
        <title>Shoot transcriptome of the giant reed, Arundo donax.</title>
        <authorList>
            <person name="Barrero R.A."/>
            <person name="Guerrero F.D."/>
            <person name="Moolhuijzen P."/>
            <person name="Goolsby J.A."/>
            <person name="Tidwell J."/>
            <person name="Bellgard S.E."/>
            <person name="Bellgard M.I."/>
        </authorList>
    </citation>
    <scope>NUCLEOTIDE SEQUENCE</scope>
    <source>
        <tissue evidence="1">Shoot tissue taken approximately 20 cm above the soil surface</tissue>
    </source>
</reference>
<sequence length="43" mass="4587">MLRLLSLSGGGEGARNLWRQDSVVVGSSPWLGLVFSVVVPALY</sequence>
<organism evidence="1">
    <name type="scientific">Arundo donax</name>
    <name type="common">Giant reed</name>
    <name type="synonym">Donax arundinaceus</name>
    <dbReference type="NCBI Taxonomy" id="35708"/>
    <lineage>
        <taxon>Eukaryota</taxon>
        <taxon>Viridiplantae</taxon>
        <taxon>Streptophyta</taxon>
        <taxon>Embryophyta</taxon>
        <taxon>Tracheophyta</taxon>
        <taxon>Spermatophyta</taxon>
        <taxon>Magnoliopsida</taxon>
        <taxon>Liliopsida</taxon>
        <taxon>Poales</taxon>
        <taxon>Poaceae</taxon>
        <taxon>PACMAD clade</taxon>
        <taxon>Arundinoideae</taxon>
        <taxon>Arundineae</taxon>
        <taxon>Arundo</taxon>
    </lineage>
</organism>
<dbReference type="AlphaFoldDB" id="A0A0A9F054"/>
<reference evidence="1" key="1">
    <citation type="submission" date="2014-09" db="EMBL/GenBank/DDBJ databases">
        <authorList>
            <person name="Magalhaes I.L.F."/>
            <person name="Oliveira U."/>
            <person name="Santos F.R."/>
            <person name="Vidigal T.H.D.A."/>
            <person name="Brescovit A.D."/>
            <person name="Santos A.J."/>
        </authorList>
    </citation>
    <scope>NUCLEOTIDE SEQUENCE</scope>
    <source>
        <tissue evidence="1">Shoot tissue taken approximately 20 cm above the soil surface</tissue>
    </source>
</reference>
<proteinExistence type="predicted"/>
<dbReference type="EMBL" id="GBRH01196248">
    <property type="protein sequence ID" value="JAE01648.1"/>
    <property type="molecule type" value="Transcribed_RNA"/>
</dbReference>
<protein>
    <submittedName>
        <fullName evidence="1">Uncharacterized protein</fullName>
    </submittedName>
</protein>
<evidence type="ECO:0000313" key="1">
    <source>
        <dbReference type="EMBL" id="JAE01648.1"/>
    </source>
</evidence>
<name>A0A0A9F054_ARUDO</name>